<evidence type="ECO:0008006" key="4">
    <source>
        <dbReference type="Google" id="ProtNLM"/>
    </source>
</evidence>
<keyword evidence="2" id="KW-0614">Plasmid</keyword>
<comment type="caution">
    <text evidence="2">The sequence shown here is derived from an EMBL/GenBank/DDBJ whole genome shotgun (WGS) entry which is preliminary data.</text>
</comment>
<reference evidence="2 3" key="1">
    <citation type="submission" date="2015-01" db="EMBL/GenBank/DDBJ databases">
        <title>Comparative genomics of the lactic acid bacteria isolated from the honey bee gut.</title>
        <authorList>
            <person name="Ellegaard K.M."/>
            <person name="Tamarit D."/>
            <person name="Javelind E."/>
            <person name="Olofsson T."/>
            <person name="Andersson S.G."/>
            <person name="Vasquez A."/>
        </authorList>
    </citation>
    <scope>NUCLEOTIDE SEQUENCE [LARGE SCALE GENOMIC DNA]</scope>
    <source>
        <strain evidence="2 3">Hma11</strain>
        <plasmid evidence="2">pHma11p1</plasmid>
    </source>
</reference>
<dbReference type="HOGENOM" id="CLU_1862616_0_0_9"/>
<evidence type="ECO:0000313" key="2">
    <source>
        <dbReference type="EMBL" id="KJY59603.1"/>
    </source>
</evidence>
<organism evidence="2 3">
    <name type="scientific">Lactobacillus apis</name>
    <dbReference type="NCBI Taxonomy" id="303541"/>
    <lineage>
        <taxon>Bacteria</taxon>
        <taxon>Bacillati</taxon>
        <taxon>Bacillota</taxon>
        <taxon>Bacilli</taxon>
        <taxon>Lactobacillales</taxon>
        <taxon>Lactobacillaceae</taxon>
        <taxon>Lactobacillus</taxon>
    </lineage>
</organism>
<evidence type="ECO:0000256" key="1">
    <source>
        <dbReference type="SAM" id="Phobius"/>
    </source>
</evidence>
<dbReference type="Proteomes" id="UP000033682">
    <property type="component" value="Unassembled WGS sequence"/>
</dbReference>
<gene>
    <name evidence="2" type="ORF">JF72_14340</name>
</gene>
<accession>A0A0F4LMS1</accession>
<keyword evidence="1" id="KW-0812">Transmembrane</keyword>
<keyword evidence="1" id="KW-0472">Membrane</keyword>
<evidence type="ECO:0000313" key="3">
    <source>
        <dbReference type="Proteomes" id="UP000033682"/>
    </source>
</evidence>
<name>A0A0F4LMS1_9LACO</name>
<keyword evidence="1" id="KW-1133">Transmembrane helix</keyword>
<dbReference type="EMBL" id="JXLG01000016">
    <property type="protein sequence ID" value="KJY59603.1"/>
    <property type="molecule type" value="Genomic_DNA"/>
</dbReference>
<proteinExistence type="predicted"/>
<dbReference type="AlphaFoldDB" id="A0A0F4LMS1"/>
<protein>
    <recommendedName>
        <fullName evidence="4">PrgI family protein</fullName>
    </recommendedName>
</protein>
<dbReference type="RefSeq" id="WP_046308221.1">
    <property type="nucleotide sequence ID" value="NZ_KQ034005.1"/>
</dbReference>
<sequence length="134" mass="14973">MGGSREKLIVNLSGDEKKVLGFASWTQVSITAVGIVIGVIFYTMIHGLLKTLGLGPGLSILISAIFFIIPTAIAAYVAFKPIRDSQQNLLYYLNKQLIIDYNYKRREIGTYINIQPNRRPVNASLPYVVKRNID</sequence>
<feature type="transmembrane region" description="Helical" evidence="1">
    <location>
        <begin position="20"/>
        <end position="45"/>
    </location>
</feature>
<keyword evidence="3" id="KW-1185">Reference proteome</keyword>
<geneLocation type="plasmid" evidence="2">
    <name>pHma11p1</name>
</geneLocation>
<dbReference type="PATRIC" id="fig|303541.3.peg.4"/>
<feature type="transmembrane region" description="Helical" evidence="1">
    <location>
        <begin position="57"/>
        <end position="79"/>
    </location>
</feature>